<evidence type="ECO:0000256" key="1">
    <source>
        <dbReference type="SAM" id="MobiDB-lite"/>
    </source>
</evidence>
<feature type="region of interest" description="Disordered" evidence="1">
    <location>
        <begin position="128"/>
        <end position="148"/>
    </location>
</feature>
<feature type="region of interest" description="Disordered" evidence="1">
    <location>
        <begin position="387"/>
        <end position="414"/>
    </location>
</feature>
<name>A0ABQ5BM85_9ASTR</name>
<reference evidence="2" key="2">
    <citation type="submission" date="2022-01" db="EMBL/GenBank/DDBJ databases">
        <authorList>
            <person name="Yamashiro T."/>
            <person name="Shiraishi A."/>
            <person name="Satake H."/>
            <person name="Nakayama K."/>
        </authorList>
    </citation>
    <scope>NUCLEOTIDE SEQUENCE</scope>
</reference>
<feature type="region of interest" description="Disordered" evidence="1">
    <location>
        <begin position="1"/>
        <end position="47"/>
    </location>
</feature>
<evidence type="ECO:0008006" key="4">
    <source>
        <dbReference type="Google" id="ProtNLM"/>
    </source>
</evidence>
<reference evidence="2" key="1">
    <citation type="journal article" date="2022" name="Int. J. Mol. Sci.">
        <title>Draft Genome of Tanacetum Coccineum: Genomic Comparison of Closely Related Tanacetum-Family Plants.</title>
        <authorList>
            <person name="Yamashiro T."/>
            <person name="Shiraishi A."/>
            <person name="Nakayama K."/>
            <person name="Satake H."/>
        </authorList>
    </citation>
    <scope>NUCLEOTIDE SEQUENCE</scope>
</reference>
<organism evidence="2 3">
    <name type="scientific">Tanacetum coccineum</name>
    <dbReference type="NCBI Taxonomy" id="301880"/>
    <lineage>
        <taxon>Eukaryota</taxon>
        <taxon>Viridiplantae</taxon>
        <taxon>Streptophyta</taxon>
        <taxon>Embryophyta</taxon>
        <taxon>Tracheophyta</taxon>
        <taxon>Spermatophyta</taxon>
        <taxon>Magnoliopsida</taxon>
        <taxon>eudicotyledons</taxon>
        <taxon>Gunneridae</taxon>
        <taxon>Pentapetalae</taxon>
        <taxon>asterids</taxon>
        <taxon>campanulids</taxon>
        <taxon>Asterales</taxon>
        <taxon>Asteraceae</taxon>
        <taxon>Asteroideae</taxon>
        <taxon>Anthemideae</taxon>
        <taxon>Anthemidinae</taxon>
        <taxon>Tanacetum</taxon>
    </lineage>
</organism>
<evidence type="ECO:0000313" key="3">
    <source>
        <dbReference type="Proteomes" id="UP001151760"/>
    </source>
</evidence>
<dbReference type="EMBL" id="BQNB010013437">
    <property type="protein sequence ID" value="GJT15955.1"/>
    <property type="molecule type" value="Genomic_DNA"/>
</dbReference>
<feature type="compositionally biased region" description="Acidic residues" evidence="1">
    <location>
        <begin position="405"/>
        <end position="414"/>
    </location>
</feature>
<proteinExistence type="predicted"/>
<accession>A0ABQ5BM85</accession>
<feature type="compositionally biased region" description="Polar residues" evidence="1">
    <location>
        <begin position="210"/>
        <end position="219"/>
    </location>
</feature>
<comment type="caution">
    <text evidence="2">The sequence shown here is derived from an EMBL/GenBank/DDBJ whole genome shotgun (WGS) entry which is preliminary data.</text>
</comment>
<protein>
    <recommendedName>
        <fullName evidence="4">Reverse transcriptase domain-containing protein</fullName>
    </recommendedName>
</protein>
<keyword evidence="3" id="KW-1185">Reference proteome</keyword>
<dbReference type="Proteomes" id="UP001151760">
    <property type="component" value="Unassembled WGS sequence"/>
</dbReference>
<feature type="compositionally biased region" description="Basic and acidic residues" evidence="1">
    <location>
        <begin position="12"/>
        <end position="26"/>
    </location>
</feature>
<feature type="compositionally biased region" description="Basic and acidic residues" evidence="1">
    <location>
        <begin position="240"/>
        <end position="249"/>
    </location>
</feature>
<gene>
    <name evidence="2" type="ORF">Tco_0874661</name>
</gene>
<evidence type="ECO:0000313" key="2">
    <source>
        <dbReference type="EMBL" id="GJT15955.1"/>
    </source>
</evidence>
<feature type="region of interest" description="Disordered" evidence="1">
    <location>
        <begin position="193"/>
        <end position="258"/>
    </location>
</feature>
<feature type="region of interest" description="Disordered" evidence="1">
    <location>
        <begin position="91"/>
        <end position="110"/>
    </location>
</feature>
<sequence>MSRGPPLLEVNTSRRGEDNMEYHDDLTDFVPPIPHASPLSGGNTPGSDEGRMELIQELMETCTSLTKRVLALEEAKTTQDRRRLFKVRVETSTDKSLGDDASKQGRNDDKIEELNLTDGADIEVIVEDKGSGEKGGSTADQVSTARPEVSVASVPVNVSAATPSPPPTTTTIFSDEDLTIAKTLVKMRSEKAKEKEKGVVLIDEEEPPSLNRSTTTLQPLPTIDLKDKGKGVLVEEEPEKPEKVKRRDQGLAQIESDAELAQRLHEEELAELDRAQKEKQKQEEATNAALAEEFDEIQARMDDDHELAVILTHEKQEKYTIEERATLLAEYFERRKKQLAAKRAEAIRNKPPTRAQVRNRMITYLKHMENGSNTKKAGKRIKRITYSTSKQKSPKKSKVIKEQESVETNEEAAADYEQEKEELRMWLAVFPDEDEIVDPEILSVKYPIVDWESQNLGSVDMEDIHIYKIIRADGNTSYHKTFSSMLRRFDRQDLMDLHRLVMKRFEDNTPEVSAVSTNVSTASSVSTGIAHAAGRKGFTDPKTGIWLKWINRKIRIPIDLYPCQVKEKLTMKEVDGETIMKIETKMIVKDGTVSKFHGKFPGYTLSKERSRRASKKRDLQYDYMVYVERYMMVILLYWLMYRKWLHLDEAVLATRRTLILLLSFAHPSAPLQNHPSSNRLSIKVPHNVNNANANGGNGGNNGCMSLANFKVLLVEELCPRNKIEMLENKFWNHKMVGANHATYTDRFHELAKPVPHLVTLESSRIKRYIAGLAPKILGMHRVTQPTIIHNAILRAGILTGKAVSCGTLTKDNKKRKGLE</sequence>